<protein>
    <submittedName>
        <fullName evidence="1">Uncharacterized protein</fullName>
    </submittedName>
</protein>
<dbReference type="EMBL" id="CAJNNV010003535">
    <property type="protein sequence ID" value="CAE8589190.1"/>
    <property type="molecule type" value="Genomic_DNA"/>
</dbReference>
<reference evidence="1" key="1">
    <citation type="submission" date="2021-02" db="EMBL/GenBank/DDBJ databases">
        <authorList>
            <person name="Dougan E. K."/>
            <person name="Rhodes N."/>
            <person name="Thang M."/>
            <person name="Chan C."/>
        </authorList>
    </citation>
    <scope>NUCLEOTIDE SEQUENCE</scope>
</reference>
<evidence type="ECO:0000313" key="2">
    <source>
        <dbReference type="Proteomes" id="UP000654075"/>
    </source>
</evidence>
<name>A0A813DS70_POLGL</name>
<keyword evidence="2" id="KW-1185">Reference proteome</keyword>
<organism evidence="1 2">
    <name type="scientific">Polarella glacialis</name>
    <name type="common">Dinoflagellate</name>
    <dbReference type="NCBI Taxonomy" id="89957"/>
    <lineage>
        <taxon>Eukaryota</taxon>
        <taxon>Sar</taxon>
        <taxon>Alveolata</taxon>
        <taxon>Dinophyceae</taxon>
        <taxon>Suessiales</taxon>
        <taxon>Suessiaceae</taxon>
        <taxon>Polarella</taxon>
    </lineage>
</organism>
<dbReference type="Proteomes" id="UP000654075">
    <property type="component" value="Unassembled WGS sequence"/>
</dbReference>
<dbReference type="AlphaFoldDB" id="A0A813DS70"/>
<gene>
    <name evidence="1" type="ORF">PGLA1383_LOCUS7967</name>
</gene>
<sequence length="275" mass="31026">MRSMAVPQAPLARRRSLAAPLLAAAAVVTALLAAAPRFLLPTNGGAAFVAGPAGALGLAPSRAASTAESRVVRLAEVVDVDATDIEPATGSGLKDNGVESVFDSQKRAWFKQKFDGMYHKVFRANWTYIITDTGETGEWNRAWTMPQKTFEKRRKTLLKRFRKIKRKLRIKHGMGQRYPNGKYIFLTKLQGSPFTRELYGEKYIGKAEWTYHPNEVKAKEKVQRARELKRTMAIETEERRVEHLRQLGVWPGEPHWRPKLLQEVPLKYGGAASRK</sequence>
<proteinExistence type="predicted"/>
<comment type="caution">
    <text evidence="1">The sequence shown here is derived from an EMBL/GenBank/DDBJ whole genome shotgun (WGS) entry which is preliminary data.</text>
</comment>
<evidence type="ECO:0000313" key="1">
    <source>
        <dbReference type="EMBL" id="CAE8589190.1"/>
    </source>
</evidence>
<accession>A0A813DS70</accession>